<sequence>MFNKSLDFFIFDSDRTKLLNWKKRVSIIEGIAQGLLYLHKYSRLKVIHRDLKANNILLDNEMNPKISDFGMARIFSANEPESNTTRIVGTHGYMSPEYVMNGIVSTKNDVYSFGVLLLEIVSSKKNNGIYHPERLLNLVGYAWQLWNDGKALELIDSEMLDGPNSPGEVLRFIHVGLLCAQDQATDRPTMRKVVSMLTREAKPFPAPKQPAFFISDSSAEPGVSENKSKTCSVNEITISIMEPR</sequence>
<comment type="caution">
    <text evidence="1">The sequence shown here is derived from an EMBL/GenBank/DDBJ whole genome shotgun (WGS) entry which is preliminary data.</text>
</comment>
<proteinExistence type="predicted"/>
<gene>
    <name evidence="1" type="ORF">Pint_29810</name>
</gene>
<accession>A0ACC0X2R5</accession>
<dbReference type="Proteomes" id="UP001163603">
    <property type="component" value="Chromosome 15"/>
</dbReference>
<protein>
    <submittedName>
        <fullName evidence="1">Uncharacterized protein</fullName>
    </submittedName>
</protein>
<evidence type="ECO:0000313" key="1">
    <source>
        <dbReference type="EMBL" id="KAJ0007574.1"/>
    </source>
</evidence>
<dbReference type="EMBL" id="CM047750">
    <property type="protein sequence ID" value="KAJ0007574.1"/>
    <property type="molecule type" value="Genomic_DNA"/>
</dbReference>
<organism evidence="1 2">
    <name type="scientific">Pistacia integerrima</name>
    <dbReference type="NCBI Taxonomy" id="434235"/>
    <lineage>
        <taxon>Eukaryota</taxon>
        <taxon>Viridiplantae</taxon>
        <taxon>Streptophyta</taxon>
        <taxon>Embryophyta</taxon>
        <taxon>Tracheophyta</taxon>
        <taxon>Spermatophyta</taxon>
        <taxon>Magnoliopsida</taxon>
        <taxon>eudicotyledons</taxon>
        <taxon>Gunneridae</taxon>
        <taxon>Pentapetalae</taxon>
        <taxon>rosids</taxon>
        <taxon>malvids</taxon>
        <taxon>Sapindales</taxon>
        <taxon>Anacardiaceae</taxon>
        <taxon>Pistacia</taxon>
    </lineage>
</organism>
<name>A0ACC0X2R5_9ROSI</name>
<reference evidence="2" key="1">
    <citation type="journal article" date="2023" name="G3 (Bethesda)">
        <title>Genome assembly and association tests identify interacting loci associated with vigor, precocity, and sex in interspecific pistachio rootstocks.</title>
        <authorList>
            <person name="Palmer W."/>
            <person name="Jacygrad E."/>
            <person name="Sagayaradj S."/>
            <person name="Cavanaugh K."/>
            <person name="Han R."/>
            <person name="Bertier L."/>
            <person name="Beede B."/>
            <person name="Kafkas S."/>
            <person name="Golino D."/>
            <person name="Preece J."/>
            <person name="Michelmore R."/>
        </authorList>
    </citation>
    <scope>NUCLEOTIDE SEQUENCE [LARGE SCALE GENOMIC DNA]</scope>
</reference>
<keyword evidence="2" id="KW-1185">Reference proteome</keyword>
<evidence type="ECO:0000313" key="2">
    <source>
        <dbReference type="Proteomes" id="UP001163603"/>
    </source>
</evidence>